<dbReference type="Proteomes" id="UP000295662">
    <property type="component" value="Unassembled WGS sequence"/>
</dbReference>
<evidence type="ECO:0000256" key="1">
    <source>
        <dbReference type="ARBA" id="ARBA00007789"/>
    </source>
</evidence>
<dbReference type="PANTHER" id="PTHR30137:SF6">
    <property type="entry name" value="LUCIFERASE-LIKE MONOOXYGENASE"/>
    <property type="match status" value="1"/>
</dbReference>
<dbReference type="InterPro" id="IPR011251">
    <property type="entry name" value="Luciferase-like_dom"/>
</dbReference>
<dbReference type="GO" id="GO:0016705">
    <property type="term" value="F:oxidoreductase activity, acting on paired donors, with incorporation or reduction of molecular oxygen"/>
    <property type="evidence" value="ECO:0007669"/>
    <property type="project" value="InterPro"/>
</dbReference>
<feature type="domain" description="Luciferase-like" evidence="3">
    <location>
        <begin position="20"/>
        <end position="299"/>
    </location>
</feature>
<evidence type="ECO:0000259" key="3">
    <source>
        <dbReference type="Pfam" id="PF00296"/>
    </source>
</evidence>
<dbReference type="InterPro" id="IPR036661">
    <property type="entry name" value="Luciferase-like_sf"/>
</dbReference>
<comment type="caution">
    <text evidence="4">The sequence shown here is derived from an EMBL/GenBank/DDBJ whole genome shotgun (WGS) entry which is preliminary data.</text>
</comment>
<accession>A0A4V3FEJ4</accession>
<name>A0A4V3FEJ4_9BACT</name>
<dbReference type="NCBIfam" id="TIGR03558">
    <property type="entry name" value="oxido_grp_1"/>
    <property type="match status" value="1"/>
</dbReference>
<dbReference type="SUPFAM" id="SSF51679">
    <property type="entry name" value="Bacterial luciferase-like"/>
    <property type="match status" value="1"/>
</dbReference>
<dbReference type="EMBL" id="SOCA01000007">
    <property type="protein sequence ID" value="TDU67243.1"/>
    <property type="molecule type" value="Genomic_DNA"/>
</dbReference>
<dbReference type="GO" id="GO:0005829">
    <property type="term" value="C:cytosol"/>
    <property type="evidence" value="ECO:0007669"/>
    <property type="project" value="TreeGrafter"/>
</dbReference>
<protein>
    <recommendedName>
        <fullName evidence="2">Luciferase-like monooxygenase</fullName>
    </recommendedName>
</protein>
<dbReference type="PANTHER" id="PTHR30137">
    <property type="entry name" value="LUCIFERASE-LIKE MONOOXYGENASE"/>
    <property type="match status" value="1"/>
</dbReference>
<proteinExistence type="predicted"/>
<dbReference type="InterPro" id="IPR019949">
    <property type="entry name" value="CmoO-like"/>
</dbReference>
<dbReference type="RefSeq" id="WP_133796464.1">
    <property type="nucleotide sequence ID" value="NZ_SOCA01000007.1"/>
</dbReference>
<dbReference type="Pfam" id="PF00296">
    <property type="entry name" value="Bac_luciferase"/>
    <property type="match status" value="1"/>
</dbReference>
<sequence length="344" mass="37144">MKRTSGFLYSVLDLVPIVQGSTASEALSRSLDLAQHAERWGYHRYWVAEHHNIPGVASAATSVVIGHLAGGTTKMRIGSGGIMLPNHAPLVIAEQFGTLESLYPGRIDLGLGRAPGGDQTTSRALRRGLGSSGDTFPEDLQELQGYLGKIQPGQKVRAVPGQDTNVPIYLLGSSTFSASLAAETGLPFAFASHFAPELLYQALNIYRTRFKPSVFLDKPHAMVGVNVIAADTDDEATRLFSSLQQVFLNLIRGRPRELQAPVDDIDEVWNPVEAAQVDRMTSCSAVGGPVTLRRQIETLLDATQADELIATAHIFDPQARLRSFEIAAGVFQDINTSLASKTHS</sequence>
<dbReference type="FunFam" id="3.20.20.30:FF:000002">
    <property type="entry name" value="LLM class flavin-dependent oxidoreductase"/>
    <property type="match status" value="1"/>
</dbReference>
<evidence type="ECO:0000313" key="5">
    <source>
        <dbReference type="Proteomes" id="UP000295662"/>
    </source>
</evidence>
<evidence type="ECO:0000313" key="4">
    <source>
        <dbReference type="EMBL" id="TDU67243.1"/>
    </source>
</evidence>
<dbReference type="InterPro" id="IPR050766">
    <property type="entry name" value="Bact_Lucif_Oxidored"/>
</dbReference>
<organism evidence="4 5">
    <name type="scientific">Prosthecobacter fusiformis</name>
    <dbReference type="NCBI Taxonomy" id="48464"/>
    <lineage>
        <taxon>Bacteria</taxon>
        <taxon>Pseudomonadati</taxon>
        <taxon>Verrucomicrobiota</taxon>
        <taxon>Verrucomicrobiia</taxon>
        <taxon>Verrucomicrobiales</taxon>
        <taxon>Verrucomicrobiaceae</taxon>
        <taxon>Prosthecobacter</taxon>
    </lineage>
</organism>
<reference evidence="4 5" key="1">
    <citation type="submission" date="2019-03" db="EMBL/GenBank/DDBJ databases">
        <title>Genomic Encyclopedia of Archaeal and Bacterial Type Strains, Phase II (KMG-II): from individual species to whole genera.</title>
        <authorList>
            <person name="Goeker M."/>
        </authorList>
    </citation>
    <scope>NUCLEOTIDE SEQUENCE [LARGE SCALE GENOMIC DNA]</scope>
    <source>
        <strain evidence="4 5">ATCC 25309</strain>
    </source>
</reference>
<dbReference type="AlphaFoldDB" id="A0A4V3FEJ4"/>
<comment type="similarity">
    <text evidence="1">To bacterial alkanal monooxygenase alpha and beta chains.</text>
</comment>
<evidence type="ECO:0000256" key="2">
    <source>
        <dbReference type="ARBA" id="ARBA00074555"/>
    </source>
</evidence>
<gene>
    <name evidence="4" type="ORF">EI77_03445</name>
</gene>
<dbReference type="OrthoDB" id="9780518at2"/>
<keyword evidence="5" id="KW-1185">Reference proteome</keyword>
<dbReference type="Gene3D" id="3.20.20.30">
    <property type="entry name" value="Luciferase-like domain"/>
    <property type="match status" value="1"/>
</dbReference>